<feature type="signal peptide" evidence="1">
    <location>
        <begin position="1"/>
        <end position="20"/>
    </location>
</feature>
<evidence type="ECO:0000313" key="3">
    <source>
        <dbReference type="RefSeq" id="XP_022239284.1"/>
    </source>
</evidence>
<dbReference type="GeneID" id="106457572"/>
<dbReference type="RefSeq" id="XP_022239284.1">
    <property type="nucleotide sequence ID" value="XM_022383576.1"/>
</dbReference>
<gene>
    <name evidence="3" type="primary">LOC106457572</name>
</gene>
<protein>
    <submittedName>
        <fullName evidence="3">Prohormone-3-like</fullName>
    </submittedName>
</protein>
<evidence type="ECO:0000256" key="1">
    <source>
        <dbReference type="SAM" id="SignalP"/>
    </source>
</evidence>
<proteinExistence type="predicted"/>
<organism evidence="2 3">
    <name type="scientific">Limulus polyphemus</name>
    <name type="common">Atlantic horseshoe crab</name>
    <dbReference type="NCBI Taxonomy" id="6850"/>
    <lineage>
        <taxon>Eukaryota</taxon>
        <taxon>Metazoa</taxon>
        <taxon>Ecdysozoa</taxon>
        <taxon>Arthropoda</taxon>
        <taxon>Chelicerata</taxon>
        <taxon>Merostomata</taxon>
        <taxon>Xiphosura</taxon>
        <taxon>Limulidae</taxon>
        <taxon>Limulus</taxon>
    </lineage>
</organism>
<dbReference type="Proteomes" id="UP000694941">
    <property type="component" value="Unplaced"/>
</dbReference>
<sequence length="209" mass="23541">MENRLVFLLLLLGLSGWTTAIRALGADVSWSATPFSTLRKNPVFSKDGELKKVGTEHDPLLSNENQCFGKRCFHSDQCCLGSVCVDTDGIGTCLPLYGQEEGQFCHQDSNCQENLACTQLASDPKRRTCQLPKLYLRKKQYNDECLDSSECDASKDLCCQLQRRHRMAPRKVCFYFIDPMSCIGNVKHAYKALPISNFLPNPFFKARLG</sequence>
<feature type="chain" id="PRO_5047240132" evidence="1">
    <location>
        <begin position="21"/>
        <end position="209"/>
    </location>
</feature>
<accession>A0ABM1S6M9</accession>
<reference evidence="3" key="1">
    <citation type="submission" date="2025-08" db="UniProtKB">
        <authorList>
            <consortium name="RefSeq"/>
        </authorList>
    </citation>
    <scope>IDENTIFICATION</scope>
    <source>
        <tissue evidence="3">Muscle</tissue>
    </source>
</reference>
<keyword evidence="2" id="KW-1185">Reference proteome</keyword>
<name>A0ABM1S6M9_LIMPO</name>
<keyword evidence="1" id="KW-0732">Signal</keyword>
<evidence type="ECO:0000313" key="2">
    <source>
        <dbReference type="Proteomes" id="UP000694941"/>
    </source>
</evidence>